<keyword evidence="1" id="KW-1133">Transmembrane helix</keyword>
<evidence type="ECO:0000256" key="1">
    <source>
        <dbReference type="SAM" id="Phobius"/>
    </source>
</evidence>
<dbReference type="EMBL" id="FUXC01000007">
    <property type="protein sequence ID" value="SJZ84863.1"/>
    <property type="molecule type" value="Genomic_DNA"/>
</dbReference>
<protein>
    <submittedName>
        <fullName evidence="2">Uncharacterized protein</fullName>
    </submittedName>
</protein>
<proteinExistence type="predicted"/>
<accession>A0A1T4P042</accession>
<gene>
    <name evidence="2" type="ORF">SAMN02745152_01411</name>
</gene>
<keyword evidence="3" id="KW-1185">Reference proteome</keyword>
<evidence type="ECO:0000313" key="2">
    <source>
        <dbReference type="EMBL" id="SJZ84863.1"/>
    </source>
</evidence>
<keyword evidence="1" id="KW-0812">Transmembrane</keyword>
<reference evidence="2 3" key="1">
    <citation type="submission" date="2017-02" db="EMBL/GenBank/DDBJ databases">
        <authorList>
            <person name="Peterson S.W."/>
        </authorList>
    </citation>
    <scope>NUCLEOTIDE SEQUENCE [LARGE SCALE GENOMIC DNA]</scope>
    <source>
        <strain evidence="2 3">ATCC BAA-909</strain>
    </source>
</reference>
<evidence type="ECO:0000313" key="3">
    <source>
        <dbReference type="Proteomes" id="UP000190395"/>
    </source>
</evidence>
<dbReference type="Proteomes" id="UP000190395">
    <property type="component" value="Unassembled WGS sequence"/>
</dbReference>
<dbReference type="AlphaFoldDB" id="A0A1T4P042"/>
<organism evidence="2 3">
    <name type="scientific">Treponema berlinense</name>
    <dbReference type="NCBI Taxonomy" id="225004"/>
    <lineage>
        <taxon>Bacteria</taxon>
        <taxon>Pseudomonadati</taxon>
        <taxon>Spirochaetota</taxon>
        <taxon>Spirochaetia</taxon>
        <taxon>Spirochaetales</taxon>
        <taxon>Treponemataceae</taxon>
        <taxon>Treponema</taxon>
    </lineage>
</organism>
<feature type="transmembrane region" description="Helical" evidence="1">
    <location>
        <begin position="42"/>
        <end position="62"/>
    </location>
</feature>
<name>A0A1T4P042_9SPIR</name>
<sequence>ACYLVFPFSFTDFLFKELTSTVLTDGEKDINTDLTSLSSASVNFFIFFEAFLFTLSGGRCLVAA</sequence>
<keyword evidence="1" id="KW-0472">Membrane</keyword>
<feature type="non-terminal residue" evidence="2">
    <location>
        <position position="1"/>
    </location>
</feature>